<organism evidence="4 5">
    <name type="scientific">Salvator merianae</name>
    <name type="common">Argentine black and white tegu</name>
    <name type="synonym">Tupinambis merianae</name>
    <dbReference type="NCBI Taxonomy" id="96440"/>
    <lineage>
        <taxon>Eukaryota</taxon>
        <taxon>Metazoa</taxon>
        <taxon>Chordata</taxon>
        <taxon>Craniata</taxon>
        <taxon>Vertebrata</taxon>
        <taxon>Euteleostomi</taxon>
        <taxon>Lepidosauria</taxon>
        <taxon>Squamata</taxon>
        <taxon>Bifurcata</taxon>
        <taxon>Unidentata</taxon>
        <taxon>Episquamata</taxon>
        <taxon>Laterata</taxon>
        <taxon>Teiioidea</taxon>
        <taxon>Teiidae</taxon>
        <taxon>Salvator</taxon>
    </lineage>
</organism>
<dbReference type="AlphaFoldDB" id="A0A8D0KDZ7"/>
<sequence>MKAILSNQTVNFPEKIGVALKGDFNHINMELSLLGKEHKNSGATERSWQQSTQFAIVQNMIKGVTLGIHYKMRSVCAHFLFNMVIQENGSLVEIWNIFGETYIRKVSLQPYISCEVSQVQKGMTLNCRVWSTRIRVLLWFIQGGMHS</sequence>
<dbReference type="GO" id="GO:0019843">
    <property type="term" value="F:rRNA binding"/>
    <property type="evidence" value="ECO:0007669"/>
    <property type="project" value="InterPro"/>
</dbReference>
<dbReference type="PANTHER" id="PTHR11655">
    <property type="entry name" value="60S/50S RIBOSOMAL PROTEIN L6/L9"/>
    <property type="match status" value="1"/>
</dbReference>
<dbReference type="Gene3D" id="3.90.930.12">
    <property type="entry name" value="Ribosomal protein L6, alpha-beta domain"/>
    <property type="match status" value="2"/>
</dbReference>
<keyword evidence="3" id="KW-0687">Ribonucleoprotein</keyword>
<dbReference type="InterPro" id="IPR000702">
    <property type="entry name" value="Ribosomal_uL6-like"/>
</dbReference>
<dbReference type="GO" id="GO:0002181">
    <property type="term" value="P:cytoplasmic translation"/>
    <property type="evidence" value="ECO:0007669"/>
    <property type="project" value="TreeGrafter"/>
</dbReference>
<dbReference type="GO" id="GO:0003735">
    <property type="term" value="F:structural constituent of ribosome"/>
    <property type="evidence" value="ECO:0007669"/>
    <property type="project" value="InterPro"/>
</dbReference>
<keyword evidence="5" id="KW-1185">Reference proteome</keyword>
<dbReference type="OMA" id="VWSTRIR"/>
<evidence type="ECO:0000256" key="1">
    <source>
        <dbReference type="ARBA" id="ARBA00009356"/>
    </source>
</evidence>
<evidence type="ECO:0000256" key="3">
    <source>
        <dbReference type="ARBA" id="ARBA00023274"/>
    </source>
</evidence>
<protein>
    <submittedName>
        <fullName evidence="4">Uncharacterized protein</fullName>
    </submittedName>
</protein>
<keyword evidence="2" id="KW-0689">Ribosomal protein</keyword>
<dbReference type="GeneTree" id="ENSGT00390000015224"/>
<comment type="similarity">
    <text evidence="1">Belongs to the universal ribosomal protein uL6 family.</text>
</comment>
<evidence type="ECO:0000313" key="5">
    <source>
        <dbReference type="Proteomes" id="UP000694421"/>
    </source>
</evidence>
<dbReference type="PANTHER" id="PTHR11655:SF16">
    <property type="entry name" value="60S RIBOSOMAL PROTEIN L9"/>
    <property type="match status" value="1"/>
</dbReference>
<accession>A0A8D0KDZ7</accession>
<evidence type="ECO:0000313" key="4">
    <source>
        <dbReference type="Ensembl" id="ENSSMRP00000020875.1"/>
    </source>
</evidence>
<dbReference type="Ensembl" id="ENSSMRT00000024453.1">
    <property type="protein sequence ID" value="ENSSMRP00000020875.1"/>
    <property type="gene ID" value="ENSSMRG00000016231.1"/>
</dbReference>
<dbReference type="GO" id="GO:0022625">
    <property type="term" value="C:cytosolic large ribosomal subunit"/>
    <property type="evidence" value="ECO:0007669"/>
    <property type="project" value="TreeGrafter"/>
</dbReference>
<reference evidence="4" key="2">
    <citation type="submission" date="2025-09" db="UniProtKB">
        <authorList>
            <consortium name="Ensembl"/>
        </authorList>
    </citation>
    <scope>IDENTIFICATION</scope>
</reference>
<proteinExistence type="inferred from homology"/>
<reference evidence="4" key="1">
    <citation type="submission" date="2025-08" db="UniProtKB">
        <authorList>
            <consortium name="Ensembl"/>
        </authorList>
    </citation>
    <scope>IDENTIFICATION</scope>
</reference>
<dbReference type="InterPro" id="IPR036789">
    <property type="entry name" value="Ribosomal_uL6-like_a/b-dom_sf"/>
</dbReference>
<dbReference type="Proteomes" id="UP000694421">
    <property type="component" value="Unplaced"/>
</dbReference>
<name>A0A8D0KDZ7_SALMN</name>
<evidence type="ECO:0000256" key="2">
    <source>
        <dbReference type="ARBA" id="ARBA00022980"/>
    </source>
</evidence>